<organism evidence="1 2">
    <name type="scientific">Providencia alcalifaciens 205/92</name>
    <dbReference type="NCBI Taxonomy" id="1256988"/>
    <lineage>
        <taxon>Bacteria</taxon>
        <taxon>Pseudomonadati</taxon>
        <taxon>Pseudomonadota</taxon>
        <taxon>Gammaproteobacteria</taxon>
        <taxon>Enterobacterales</taxon>
        <taxon>Morganellaceae</taxon>
        <taxon>Providencia</taxon>
    </lineage>
</organism>
<name>A0AAV3M9Z0_9GAMM</name>
<gene>
    <name evidence="1" type="ORF">HMPREF1563_3772</name>
</gene>
<accession>A0AAV3M9Z0</accession>
<comment type="caution">
    <text evidence="1">The sequence shown here is derived from an EMBL/GenBank/DDBJ whole genome shotgun (WGS) entry which is preliminary data.</text>
</comment>
<proteinExistence type="predicted"/>
<protein>
    <submittedName>
        <fullName evidence="1">Uncharacterized protein</fullName>
    </submittedName>
</protein>
<reference evidence="1 2" key="1">
    <citation type="submission" date="2014-01" db="EMBL/GenBank/DDBJ databases">
        <authorList>
            <person name="Durkin A.S."/>
            <person name="McCorrison J."/>
            <person name="Torralba M."/>
            <person name="Gillis M."/>
            <person name="Haft D.H."/>
            <person name="Methe B."/>
            <person name="Sutton G."/>
            <person name="Nelson K.E."/>
        </authorList>
    </citation>
    <scope>NUCLEOTIDE SEQUENCE [LARGE SCALE GENOMIC DNA]</scope>
    <source>
        <strain evidence="1 2">205/92</strain>
    </source>
</reference>
<dbReference type="AlphaFoldDB" id="A0AAV3M9Z0"/>
<evidence type="ECO:0000313" key="2">
    <source>
        <dbReference type="Proteomes" id="UP000022311"/>
    </source>
</evidence>
<dbReference type="Proteomes" id="UP000022311">
    <property type="component" value="Unassembled WGS sequence"/>
</dbReference>
<dbReference type="EMBL" id="JALD01000012">
    <property type="protein sequence ID" value="EUD12484.1"/>
    <property type="molecule type" value="Genomic_DNA"/>
</dbReference>
<sequence length="37" mass="4180">MILIVITIINTAILRDLAPVVMQRINEELMKSTVDVL</sequence>
<evidence type="ECO:0000313" key="1">
    <source>
        <dbReference type="EMBL" id="EUD12484.1"/>
    </source>
</evidence>